<dbReference type="GO" id="GO:0004672">
    <property type="term" value="F:protein kinase activity"/>
    <property type="evidence" value="ECO:0007669"/>
    <property type="project" value="InterPro"/>
</dbReference>
<dbReference type="Ensembl" id="ENSLCAT00010051239.1">
    <property type="protein sequence ID" value="ENSLCAP00010049967.1"/>
    <property type="gene ID" value="ENSLCAG00010023288.1"/>
</dbReference>
<evidence type="ECO:0000313" key="2">
    <source>
        <dbReference type="Ensembl" id="ENSLCAP00010049967.1"/>
    </source>
</evidence>
<dbReference type="InterPro" id="IPR000719">
    <property type="entry name" value="Prot_kinase_dom"/>
</dbReference>
<name>A0A4W6FHM1_LATCA</name>
<dbReference type="GO" id="GO:0005524">
    <property type="term" value="F:ATP binding"/>
    <property type="evidence" value="ECO:0007669"/>
    <property type="project" value="InterPro"/>
</dbReference>
<evidence type="ECO:0000259" key="1">
    <source>
        <dbReference type="PROSITE" id="PS50011"/>
    </source>
</evidence>
<reference evidence="2" key="2">
    <citation type="submission" date="2025-08" db="UniProtKB">
        <authorList>
            <consortium name="Ensembl"/>
        </authorList>
    </citation>
    <scope>IDENTIFICATION</scope>
</reference>
<dbReference type="PROSITE" id="PS50011">
    <property type="entry name" value="PROTEIN_KINASE_DOM"/>
    <property type="match status" value="1"/>
</dbReference>
<dbReference type="AlphaFoldDB" id="A0A4W6FHM1"/>
<evidence type="ECO:0000313" key="3">
    <source>
        <dbReference type="Proteomes" id="UP000314980"/>
    </source>
</evidence>
<accession>A0A4W6FHM1</accession>
<dbReference type="Gene3D" id="3.30.200.20">
    <property type="entry name" value="Phosphorylase Kinase, domain 1"/>
    <property type="match status" value="1"/>
</dbReference>
<proteinExistence type="predicted"/>
<dbReference type="Proteomes" id="UP000314980">
    <property type="component" value="Unassembled WGS sequence"/>
</dbReference>
<dbReference type="Pfam" id="PF00069">
    <property type="entry name" value="Pkinase"/>
    <property type="match status" value="1"/>
</dbReference>
<dbReference type="SUPFAM" id="SSF56112">
    <property type="entry name" value="Protein kinase-like (PK-like)"/>
    <property type="match status" value="1"/>
</dbReference>
<protein>
    <recommendedName>
        <fullName evidence="1">Protein kinase domain-containing protein</fullName>
    </recommendedName>
</protein>
<dbReference type="STRING" id="8187.ENSLCAP00010049967"/>
<dbReference type="GeneTree" id="ENSGT00940000167421"/>
<dbReference type="InterPro" id="IPR011009">
    <property type="entry name" value="Kinase-like_dom_sf"/>
</dbReference>
<organism evidence="2 3">
    <name type="scientific">Lates calcarifer</name>
    <name type="common">Barramundi</name>
    <name type="synonym">Holocentrus calcarifer</name>
    <dbReference type="NCBI Taxonomy" id="8187"/>
    <lineage>
        <taxon>Eukaryota</taxon>
        <taxon>Metazoa</taxon>
        <taxon>Chordata</taxon>
        <taxon>Craniata</taxon>
        <taxon>Vertebrata</taxon>
        <taxon>Euteleostomi</taxon>
        <taxon>Actinopterygii</taxon>
        <taxon>Neopterygii</taxon>
        <taxon>Teleostei</taxon>
        <taxon>Neoteleostei</taxon>
        <taxon>Acanthomorphata</taxon>
        <taxon>Carangaria</taxon>
        <taxon>Carangaria incertae sedis</taxon>
        <taxon>Centropomidae</taxon>
        <taxon>Lates</taxon>
    </lineage>
</organism>
<sequence>MSTRKLEGEPAHYIDIAQAVHDLCLLRSDLTAIIFLSFRGTFGVVKRVVHRRTGEVFAAKFLPLRSSTRTRAFQERDLLSRLAHPRVACLLDFFCTRRTLVLITEMYPPC</sequence>
<feature type="domain" description="Protein kinase" evidence="1">
    <location>
        <begin position="31"/>
        <end position="110"/>
    </location>
</feature>
<reference evidence="3" key="1">
    <citation type="submission" date="2015-09" db="EMBL/GenBank/DDBJ databases">
        <authorList>
            <person name="Sai Rama Sridatta P."/>
        </authorList>
    </citation>
    <scope>NUCLEOTIDE SEQUENCE [LARGE SCALE GENOMIC DNA]</scope>
</reference>
<keyword evidence="3" id="KW-1185">Reference proteome</keyword>
<dbReference type="InParanoid" id="A0A4W6FHM1"/>
<reference evidence="2" key="3">
    <citation type="submission" date="2025-09" db="UniProtKB">
        <authorList>
            <consortium name="Ensembl"/>
        </authorList>
    </citation>
    <scope>IDENTIFICATION</scope>
</reference>